<proteinExistence type="predicted"/>
<dbReference type="RefSeq" id="WP_184791262.1">
    <property type="nucleotide sequence ID" value="NZ_BONT01000011.1"/>
</dbReference>
<dbReference type="SUPFAM" id="SSF54197">
    <property type="entry name" value="HIT-like"/>
    <property type="match status" value="1"/>
</dbReference>
<dbReference type="Gene3D" id="3.30.428.10">
    <property type="entry name" value="HIT-like"/>
    <property type="match status" value="1"/>
</dbReference>
<organism evidence="2 3">
    <name type="scientific">Phytomonospora endophytica</name>
    <dbReference type="NCBI Taxonomy" id="714109"/>
    <lineage>
        <taxon>Bacteria</taxon>
        <taxon>Bacillati</taxon>
        <taxon>Actinomycetota</taxon>
        <taxon>Actinomycetes</taxon>
        <taxon>Micromonosporales</taxon>
        <taxon>Micromonosporaceae</taxon>
        <taxon>Phytomonospora</taxon>
    </lineage>
</organism>
<comment type="caution">
    <text evidence="2">The sequence shown here is derived from an EMBL/GenBank/DDBJ whole genome shotgun (WGS) entry which is preliminary data.</text>
</comment>
<reference evidence="2 3" key="1">
    <citation type="submission" date="2020-08" db="EMBL/GenBank/DDBJ databases">
        <title>Genomic Encyclopedia of Type Strains, Phase IV (KMG-IV): sequencing the most valuable type-strain genomes for metagenomic binning, comparative biology and taxonomic classification.</title>
        <authorList>
            <person name="Goeker M."/>
        </authorList>
    </citation>
    <scope>NUCLEOTIDE SEQUENCE [LARGE SCALE GENOMIC DNA]</scope>
    <source>
        <strain evidence="2 3">YIM 65646</strain>
    </source>
</reference>
<evidence type="ECO:0000256" key="1">
    <source>
        <dbReference type="SAM" id="MobiDB-lite"/>
    </source>
</evidence>
<protein>
    <recommendedName>
        <fullName evidence="4">HIT domain-containing protein</fullName>
    </recommendedName>
</protein>
<feature type="region of interest" description="Disordered" evidence="1">
    <location>
        <begin position="30"/>
        <end position="50"/>
    </location>
</feature>
<dbReference type="EMBL" id="JACHGT010000016">
    <property type="protein sequence ID" value="MBB6038473.1"/>
    <property type="molecule type" value="Genomic_DNA"/>
</dbReference>
<keyword evidence="3" id="KW-1185">Reference proteome</keyword>
<name>A0A841FUN0_9ACTN</name>
<evidence type="ECO:0008006" key="4">
    <source>
        <dbReference type="Google" id="ProtNLM"/>
    </source>
</evidence>
<dbReference type="AlphaFoldDB" id="A0A841FUN0"/>
<dbReference type="Proteomes" id="UP000548476">
    <property type="component" value="Unassembled WGS sequence"/>
</dbReference>
<dbReference type="InterPro" id="IPR036265">
    <property type="entry name" value="HIT-like_sf"/>
</dbReference>
<gene>
    <name evidence="2" type="ORF">HNR73_006356</name>
</gene>
<accession>A0A841FUN0</accession>
<evidence type="ECO:0000313" key="3">
    <source>
        <dbReference type="Proteomes" id="UP000548476"/>
    </source>
</evidence>
<evidence type="ECO:0000313" key="2">
    <source>
        <dbReference type="EMBL" id="MBB6038473.1"/>
    </source>
</evidence>
<sequence>MAADAQGSRLPDFVAWPSFPFTGELRLKPFDEPVGVEPPRRGEDPAECPSCGSTDADYLWTDDRWRVKGLPKPSGLPMVLILETRSHLDLGDLSTMHAAELGVLTVRLERAIRSLDGVGRVHVARWGDSSAHLQVWFLARPYGRLNLRGPFMTMWDDILPPVDEKKWREDLEFLAAYLNDS</sequence>